<keyword evidence="3" id="KW-1185">Reference proteome</keyword>
<feature type="signal peptide" evidence="1">
    <location>
        <begin position="1"/>
        <end position="23"/>
    </location>
</feature>
<gene>
    <name evidence="2" type="ORF">FHS59_003747</name>
</gene>
<keyword evidence="1" id="KW-0732">Signal</keyword>
<dbReference type="Proteomes" id="UP000588604">
    <property type="component" value="Unassembled WGS sequence"/>
</dbReference>
<dbReference type="RefSeq" id="WP_184496832.1">
    <property type="nucleotide sequence ID" value="NZ_JACIJO010000003.1"/>
</dbReference>
<reference evidence="2 3" key="1">
    <citation type="submission" date="2020-08" db="EMBL/GenBank/DDBJ databases">
        <title>Genomic Encyclopedia of Type Strains, Phase IV (KMG-IV): sequencing the most valuable type-strain genomes for metagenomic binning, comparative biology and taxonomic classification.</title>
        <authorList>
            <person name="Goeker M."/>
        </authorList>
    </citation>
    <scope>NUCLEOTIDE SEQUENCE [LARGE SCALE GENOMIC DNA]</scope>
    <source>
        <strain evidence="2 3">DSM 102044</strain>
    </source>
</reference>
<evidence type="ECO:0008006" key="4">
    <source>
        <dbReference type="Google" id="ProtNLM"/>
    </source>
</evidence>
<accession>A0A841MU12</accession>
<proteinExistence type="predicted"/>
<organism evidence="2 3">
    <name type="scientific">Algoriphagus iocasae</name>
    <dbReference type="NCBI Taxonomy" id="1836499"/>
    <lineage>
        <taxon>Bacteria</taxon>
        <taxon>Pseudomonadati</taxon>
        <taxon>Bacteroidota</taxon>
        <taxon>Cytophagia</taxon>
        <taxon>Cytophagales</taxon>
        <taxon>Cyclobacteriaceae</taxon>
        <taxon>Algoriphagus</taxon>
    </lineage>
</organism>
<name>A0A841MU12_9BACT</name>
<comment type="caution">
    <text evidence="2">The sequence shown here is derived from an EMBL/GenBank/DDBJ whole genome shotgun (WGS) entry which is preliminary data.</text>
</comment>
<sequence length="251" mass="26046">MKLFRSNLWIFLLAFSVYFSSCSSDDDNDPTQAQSANVTPETPGDADAVLAAIKVKSNVPGAAPVPGLGDILIDVASANFYSSAGGGSLAKAGDVMINDFTLKTVGNSYINNATDISLGLNSGQGNDWSVSGGSGFDAFTYSTSKKMPGVIRLNNVPDAISVAGSVTVAIEGIPANCDNIIWVISDGDKVATKTTKATSVTFSSSDLSGMKATSTGIVQAAAYTTESQTFGGKKVYFINETLDSKFVEINK</sequence>
<evidence type="ECO:0000256" key="1">
    <source>
        <dbReference type="SAM" id="SignalP"/>
    </source>
</evidence>
<evidence type="ECO:0000313" key="2">
    <source>
        <dbReference type="EMBL" id="MBB6328104.1"/>
    </source>
</evidence>
<evidence type="ECO:0000313" key="3">
    <source>
        <dbReference type="Proteomes" id="UP000588604"/>
    </source>
</evidence>
<dbReference type="EMBL" id="JACIJO010000003">
    <property type="protein sequence ID" value="MBB6328104.1"/>
    <property type="molecule type" value="Genomic_DNA"/>
</dbReference>
<protein>
    <recommendedName>
        <fullName evidence="4">DUF5689 domain-containing protein</fullName>
    </recommendedName>
</protein>
<feature type="chain" id="PRO_5032411164" description="DUF5689 domain-containing protein" evidence="1">
    <location>
        <begin position="24"/>
        <end position="251"/>
    </location>
</feature>
<dbReference type="AlphaFoldDB" id="A0A841MU12"/>